<proteinExistence type="predicted"/>
<dbReference type="GO" id="GO:0003677">
    <property type="term" value="F:DNA binding"/>
    <property type="evidence" value="ECO:0007669"/>
    <property type="project" value="InterPro"/>
</dbReference>
<dbReference type="InterPro" id="IPR003346">
    <property type="entry name" value="Transposase_20"/>
</dbReference>
<dbReference type="Proteomes" id="UP000185924">
    <property type="component" value="Unassembled WGS sequence"/>
</dbReference>
<dbReference type="PANTHER" id="PTHR33055">
    <property type="entry name" value="TRANSPOSASE FOR INSERTION SEQUENCE ELEMENT IS1111A"/>
    <property type="match status" value="1"/>
</dbReference>
<dbReference type="STRING" id="1077936.SAMN05421545_3941"/>
<dbReference type="RefSeq" id="WP_076423329.1">
    <property type="nucleotide sequence ID" value="NZ_FTNM01000008.1"/>
</dbReference>
<sequence length="340" mass="38458">MEKPINLQAPSFILGIDVSKDSLDVCLVRVSDKLQLCHKLNNNPSGFRRMKAWLKQHGCEAGADTLCCLEHTGLYTRQVVHYLLARDVQVWMESALQIKRSIGMVRGKDDKVDAQRIARYALLHQREARCLNLSGVTLERLKDLQANRGRLLKALQSIKVTIKELIAVDPVSGKTLEQVNKKAIKGIEESMEQVEEKMQEFIAKDGELKKKYDLLTGIKGVGKVLAISLLVYTQGFTKMDDGRKLACYCGVAPFEYRSGTSVMGRTGVSKFANKELKHILHMAAINSVRFNEEFRLYFERKVGEGKSKMSVINAVRNKLLHQIVAVVKRRTPYELKLKNI</sequence>
<evidence type="ECO:0000256" key="1">
    <source>
        <dbReference type="SAM" id="Coils"/>
    </source>
</evidence>
<evidence type="ECO:0000259" key="2">
    <source>
        <dbReference type="Pfam" id="PF01548"/>
    </source>
</evidence>
<dbReference type="AlphaFoldDB" id="A0A1N7BFH0"/>
<evidence type="ECO:0000313" key="4">
    <source>
        <dbReference type="EMBL" id="SIR50042.1"/>
    </source>
</evidence>
<dbReference type="InterPro" id="IPR002525">
    <property type="entry name" value="Transp_IS110-like_N"/>
</dbReference>
<dbReference type="OrthoDB" id="964423at2"/>
<feature type="domain" description="Transposase IS110-like N-terminal" evidence="2">
    <location>
        <begin position="14"/>
        <end position="164"/>
    </location>
</feature>
<evidence type="ECO:0000259" key="3">
    <source>
        <dbReference type="Pfam" id="PF02371"/>
    </source>
</evidence>
<dbReference type="NCBIfam" id="NF033542">
    <property type="entry name" value="transpos_IS110"/>
    <property type="match status" value="1"/>
</dbReference>
<organism evidence="4 5">
    <name type="scientific">Pontibacter lucknowensis</name>
    <dbReference type="NCBI Taxonomy" id="1077936"/>
    <lineage>
        <taxon>Bacteria</taxon>
        <taxon>Pseudomonadati</taxon>
        <taxon>Bacteroidota</taxon>
        <taxon>Cytophagia</taxon>
        <taxon>Cytophagales</taxon>
        <taxon>Hymenobacteraceae</taxon>
        <taxon>Pontibacter</taxon>
    </lineage>
</organism>
<dbReference type="InterPro" id="IPR047650">
    <property type="entry name" value="Transpos_IS110"/>
</dbReference>
<dbReference type="PANTHER" id="PTHR33055:SF3">
    <property type="entry name" value="PUTATIVE TRANSPOSASE FOR IS117-RELATED"/>
    <property type="match status" value="1"/>
</dbReference>
<dbReference type="GO" id="GO:0004803">
    <property type="term" value="F:transposase activity"/>
    <property type="evidence" value="ECO:0007669"/>
    <property type="project" value="InterPro"/>
</dbReference>
<feature type="coiled-coil region" evidence="1">
    <location>
        <begin position="184"/>
        <end position="211"/>
    </location>
</feature>
<gene>
    <name evidence="4" type="ORF">SAMN05421545_3941</name>
</gene>
<dbReference type="Pfam" id="PF02371">
    <property type="entry name" value="Transposase_20"/>
    <property type="match status" value="1"/>
</dbReference>
<keyword evidence="5" id="KW-1185">Reference proteome</keyword>
<feature type="domain" description="Transposase IS116/IS110/IS902 C-terminal" evidence="3">
    <location>
        <begin position="213"/>
        <end position="298"/>
    </location>
</feature>
<reference evidence="5" key="1">
    <citation type="submission" date="2017-01" db="EMBL/GenBank/DDBJ databases">
        <authorList>
            <person name="Varghese N."/>
            <person name="Submissions S."/>
        </authorList>
    </citation>
    <scope>NUCLEOTIDE SEQUENCE [LARGE SCALE GENOMIC DNA]</scope>
    <source>
        <strain evidence="5">DM9</strain>
    </source>
</reference>
<name>A0A1N7BFH0_9BACT</name>
<dbReference type="GO" id="GO:0006313">
    <property type="term" value="P:DNA transposition"/>
    <property type="evidence" value="ECO:0007669"/>
    <property type="project" value="InterPro"/>
</dbReference>
<protein>
    <submittedName>
        <fullName evidence="4">Transposase</fullName>
    </submittedName>
</protein>
<dbReference type="EMBL" id="FTNM01000008">
    <property type="protein sequence ID" value="SIR50042.1"/>
    <property type="molecule type" value="Genomic_DNA"/>
</dbReference>
<keyword evidence="1" id="KW-0175">Coiled coil</keyword>
<evidence type="ECO:0000313" key="5">
    <source>
        <dbReference type="Proteomes" id="UP000185924"/>
    </source>
</evidence>
<dbReference type="Pfam" id="PF01548">
    <property type="entry name" value="DEDD_Tnp_IS110"/>
    <property type="match status" value="1"/>
</dbReference>
<accession>A0A1N7BFH0</accession>